<dbReference type="InterPro" id="IPR032812">
    <property type="entry name" value="SbsA_Ig"/>
</dbReference>
<dbReference type="EMBL" id="JAPJDA010000017">
    <property type="protein sequence ID" value="MCX2838736.1"/>
    <property type="molecule type" value="Genomic_DNA"/>
</dbReference>
<feature type="chain" id="PRO_5040862630" evidence="2">
    <location>
        <begin position="20"/>
        <end position="546"/>
    </location>
</feature>
<dbReference type="PROSITE" id="PS51257">
    <property type="entry name" value="PROKAR_LIPOPROTEIN"/>
    <property type="match status" value="1"/>
</dbReference>
<comment type="caution">
    <text evidence="4">The sequence shown here is derived from an EMBL/GenBank/DDBJ whole genome shotgun (WGS) entry which is preliminary data.</text>
</comment>
<dbReference type="AlphaFoldDB" id="A0A9X3CXP7"/>
<keyword evidence="5" id="KW-1185">Reference proteome</keyword>
<dbReference type="Proteomes" id="UP001148482">
    <property type="component" value="Unassembled WGS sequence"/>
</dbReference>
<feature type="domain" description="SbsA Ig-like" evidence="3">
    <location>
        <begin position="33"/>
        <end position="135"/>
    </location>
</feature>
<evidence type="ECO:0000313" key="4">
    <source>
        <dbReference type="EMBL" id="MCX2838736.1"/>
    </source>
</evidence>
<keyword evidence="1 2" id="KW-0732">Signal</keyword>
<reference evidence="4" key="1">
    <citation type="submission" date="2022-11" db="EMBL/GenBank/DDBJ databases">
        <title>Salinimicrobium profundisediminis sp. nov., isolated from deep-sea sediment of the Mariana Trench.</title>
        <authorList>
            <person name="Fu H."/>
        </authorList>
    </citation>
    <scope>NUCLEOTIDE SEQUENCE</scope>
    <source>
        <strain evidence="4">MT39</strain>
    </source>
</reference>
<evidence type="ECO:0000256" key="2">
    <source>
        <dbReference type="SAM" id="SignalP"/>
    </source>
</evidence>
<evidence type="ECO:0000256" key="1">
    <source>
        <dbReference type="ARBA" id="ARBA00022729"/>
    </source>
</evidence>
<name>A0A9X3CXP7_9FLAO</name>
<proteinExistence type="predicted"/>
<accession>A0A9X3CXP7</accession>
<organism evidence="4 5">
    <name type="scientific">Salinimicrobium profundisediminis</name>
    <dbReference type="NCBI Taxonomy" id="2994553"/>
    <lineage>
        <taxon>Bacteria</taxon>
        <taxon>Pseudomonadati</taxon>
        <taxon>Bacteroidota</taxon>
        <taxon>Flavobacteriia</taxon>
        <taxon>Flavobacteriales</taxon>
        <taxon>Flavobacteriaceae</taxon>
        <taxon>Salinimicrobium</taxon>
    </lineage>
</organism>
<evidence type="ECO:0000313" key="5">
    <source>
        <dbReference type="Proteomes" id="UP001148482"/>
    </source>
</evidence>
<dbReference type="RefSeq" id="WP_266070032.1">
    <property type="nucleotide sequence ID" value="NZ_JAPJDA010000017.1"/>
</dbReference>
<evidence type="ECO:0000259" key="3">
    <source>
        <dbReference type="Pfam" id="PF13205"/>
    </source>
</evidence>
<feature type="signal peptide" evidence="2">
    <location>
        <begin position="1"/>
        <end position="19"/>
    </location>
</feature>
<gene>
    <name evidence="4" type="ORF">OQ279_11315</name>
</gene>
<protein>
    <submittedName>
        <fullName evidence="4">Ig-like domain-containing protein</fullName>
    </submittedName>
</protein>
<dbReference type="Pfam" id="PF13205">
    <property type="entry name" value="Big_5"/>
    <property type="match status" value="1"/>
</dbReference>
<sequence>MKRAGVNFLLILTIIIAFAACAKRGTPDGGPRDMEPPRYVRAKPENFTTSFNSDEIRIHFNEYIKLSNPQQQIIISPPMDPRPEITPLGTASKSIRIKINDTLEPRTTYTINFGRSITDNNESNPLSFFTYAFSTGPYIDSLSLRGSVKDAILRAPDPFISVMLYEVDSTYSDSVIYTRVPRYVTNTLDSATTFQLNNLKQGTYQLVAMRDVNNNYTFEPRTDKVAFADEYITIPTDEEFDLTLFSEILEGKFERPQVKAQQHLIFGYTGLVVADSISITPFDVPTNFEDRITKDPVTDTLHYWYKPFAERDTLKFLVETPRVSDTVIARLRKAKRDTLLFSVEPQSTLGFQEDLKIIPTVPLDEVNDSLINLTRSDSIAVPFTGTYDRWNNVYRLSFEKSEKQKYQLTALPGAFTDFFGRQSDTITAQASTPALADRGNVIVNLTGVESFPVIVQVTTEKGEVIAEKYSTGNNVINFNNLKPGNYLLRLIYDRNENNIWDTGSFLKRKQPETVVYYPEPINVRANWDDNYTFDASPAAIIPPPDL</sequence>